<organism evidence="2 3">
    <name type="scientific">Mesocestoides corti</name>
    <name type="common">Flatworm</name>
    <dbReference type="NCBI Taxonomy" id="53468"/>
    <lineage>
        <taxon>Eukaryota</taxon>
        <taxon>Metazoa</taxon>
        <taxon>Spiralia</taxon>
        <taxon>Lophotrochozoa</taxon>
        <taxon>Platyhelminthes</taxon>
        <taxon>Cestoda</taxon>
        <taxon>Eucestoda</taxon>
        <taxon>Cyclophyllidea</taxon>
        <taxon>Mesocestoididae</taxon>
        <taxon>Mesocestoides</taxon>
    </lineage>
</organism>
<name>A0A0R3UGD8_MESCO</name>
<sequence length="128" mass="14227">MCTCCRFWFGVSGARDSNTRNNPPQDSTRPQAMKPAPVKSEPTNTPQEDVTKQPRITRPFSRVSVAMSQSCLPQDMAFEVGGHHDDAVDSVTSTMTENSDASWMDRRNRGLMVARQNTFNSVDEISEG</sequence>
<evidence type="ECO:0000256" key="1">
    <source>
        <dbReference type="SAM" id="MobiDB-lite"/>
    </source>
</evidence>
<dbReference type="Proteomes" id="UP000267029">
    <property type="component" value="Unassembled WGS sequence"/>
</dbReference>
<feature type="compositionally biased region" description="Polar residues" evidence="1">
    <location>
        <begin position="15"/>
        <end position="30"/>
    </location>
</feature>
<dbReference type="EMBL" id="UXSR01005248">
    <property type="protein sequence ID" value="VDD80279.1"/>
    <property type="molecule type" value="Genomic_DNA"/>
</dbReference>
<proteinExistence type="predicted"/>
<keyword evidence="3" id="KW-1185">Reference proteome</keyword>
<reference evidence="4" key="2">
    <citation type="submission" date="2019-11" db="UniProtKB">
        <authorList>
            <consortium name="WormBaseParasite"/>
        </authorList>
    </citation>
    <scope>IDENTIFICATION</scope>
</reference>
<gene>
    <name evidence="2" type="ORF">MCOS_LOCUS6282</name>
</gene>
<evidence type="ECO:0000313" key="2">
    <source>
        <dbReference type="EMBL" id="VDD80279.1"/>
    </source>
</evidence>
<protein>
    <submittedName>
        <fullName evidence="2 4">Uncharacterized protein</fullName>
    </submittedName>
</protein>
<dbReference type="WBParaSite" id="MCU_001651-RA">
    <property type="protein sequence ID" value="MCU_001651-RA"/>
    <property type="gene ID" value="MCU_001651"/>
</dbReference>
<evidence type="ECO:0000313" key="3">
    <source>
        <dbReference type="Proteomes" id="UP000267029"/>
    </source>
</evidence>
<dbReference type="AlphaFoldDB" id="A0A0R3UGD8"/>
<evidence type="ECO:0000313" key="4">
    <source>
        <dbReference type="WBParaSite" id="MCU_001651-RA"/>
    </source>
</evidence>
<feature type="region of interest" description="Disordered" evidence="1">
    <location>
        <begin position="15"/>
        <end position="57"/>
    </location>
</feature>
<accession>A0A0R3UGD8</accession>
<reference evidence="2 3" key="1">
    <citation type="submission" date="2018-10" db="EMBL/GenBank/DDBJ databases">
        <authorList>
            <consortium name="Pathogen Informatics"/>
        </authorList>
    </citation>
    <scope>NUCLEOTIDE SEQUENCE [LARGE SCALE GENOMIC DNA]</scope>
</reference>